<proteinExistence type="predicted"/>
<dbReference type="Proteomes" id="UP000321578">
    <property type="component" value="Unassembled WGS sequence"/>
</dbReference>
<dbReference type="Pfam" id="PF18764">
    <property type="entry name" value="nos_propeller"/>
    <property type="match status" value="1"/>
</dbReference>
<dbReference type="PANTHER" id="PTHR42838">
    <property type="entry name" value="CYTOCHROME C OXIDASE SUBUNIT II"/>
    <property type="match status" value="1"/>
</dbReference>
<gene>
    <name evidence="4" type="primary">nosZ</name>
    <name evidence="4" type="ORF">ESY86_11160</name>
</gene>
<name>A0A5C6ZJH2_9FLAO</name>
<dbReference type="OrthoDB" id="9759695at2"/>
<dbReference type="InterPro" id="IPR051403">
    <property type="entry name" value="NosZ/Cyto_c_oxidase_sub2"/>
</dbReference>
<evidence type="ECO:0000256" key="3">
    <source>
        <dbReference type="ARBA" id="ARBA00023008"/>
    </source>
</evidence>
<dbReference type="PROSITE" id="PS00078">
    <property type="entry name" value="COX2"/>
    <property type="match status" value="1"/>
</dbReference>
<dbReference type="InterPro" id="IPR008972">
    <property type="entry name" value="Cupredoxin"/>
</dbReference>
<dbReference type="Gene3D" id="2.60.40.420">
    <property type="entry name" value="Cupredoxins - blue copper proteins"/>
    <property type="match status" value="1"/>
</dbReference>
<dbReference type="Gene3D" id="2.130.10.10">
    <property type="entry name" value="YVTN repeat-like/Quinoprotein amine dehydrogenase"/>
    <property type="match status" value="1"/>
</dbReference>
<dbReference type="GO" id="GO:0050304">
    <property type="term" value="F:nitrous-oxide reductase activity"/>
    <property type="evidence" value="ECO:0007669"/>
    <property type="project" value="UniProtKB-EC"/>
</dbReference>
<dbReference type="EMBL" id="VORO01000011">
    <property type="protein sequence ID" value="TXD88790.1"/>
    <property type="molecule type" value="Genomic_DNA"/>
</dbReference>
<dbReference type="EC" id="1.7.2.4" evidence="4"/>
<dbReference type="NCBIfam" id="TIGR04246">
    <property type="entry name" value="nitrous_NosZ_Gp"/>
    <property type="match status" value="1"/>
</dbReference>
<dbReference type="GO" id="GO:0030313">
    <property type="term" value="C:cell envelope"/>
    <property type="evidence" value="ECO:0007669"/>
    <property type="project" value="UniProtKB-SubCell"/>
</dbReference>
<evidence type="ECO:0000256" key="1">
    <source>
        <dbReference type="ARBA" id="ARBA00004196"/>
    </source>
</evidence>
<keyword evidence="4" id="KW-0560">Oxidoreductase</keyword>
<keyword evidence="2" id="KW-0479">Metal-binding</keyword>
<accession>A0A5C6ZJH2</accession>
<dbReference type="PANTHER" id="PTHR42838:SF2">
    <property type="entry name" value="NITROUS-OXIDE REDUCTASE"/>
    <property type="match status" value="1"/>
</dbReference>
<dbReference type="InterPro" id="IPR015943">
    <property type="entry name" value="WD40/YVTN_repeat-like_dom_sf"/>
</dbReference>
<dbReference type="SUPFAM" id="SSF49503">
    <property type="entry name" value="Cupredoxins"/>
    <property type="match status" value="1"/>
</dbReference>
<dbReference type="PROSITE" id="PS51257">
    <property type="entry name" value="PROKAR_LIPOPROTEIN"/>
    <property type="match status" value="1"/>
</dbReference>
<reference evidence="4 5" key="1">
    <citation type="submission" date="2019-08" db="EMBL/GenBank/DDBJ databases">
        <title>Genomes of Subsaximicrobium wynnwilliamsii strains.</title>
        <authorList>
            <person name="Bowman J.P."/>
        </authorList>
    </citation>
    <scope>NUCLEOTIDE SEQUENCE [LARGE SCALE GENOMIC DNA]</scope>
    <source>
        <strain evidence="4 5">2-80-2</strain>
    </source>
</reference>
<comment type="caution">
    <text evidence="4">The sequence shown here is derived from an EMBL/GenBank/DDBJ whole genome shotgun (WGS) entry which is preliminary data.</text>
</comment>
<evidence type="ECO:0000313" key="5">
    <source>
        <dbReference type="Proteomes" id="UP000321578"/>
    </source>
</evidence>
<keyword evidence="3" id="KW-0186">Copper</keyword>
<dbReference type="InterPro" id="IPR041114">
    <property type="entry name" value="Nos_propeller"/>
</dbReference>
<sequence length="653" mass="72559">MKNILKTSVALVSILIGFTSCNNSGKSNGGSGALASNVAEKVYVPPGEYDSHYAFMSGGYSGNLTVYGLPSGRMFKEIPVFSQFPTNGYGYTEETTPMLETSYGFVPWDDSHHPDISQTDGVLDGRWIFINGNNTPRIARISLTNFETEEIIEVPNSAGNHSSSYITENTEYVVAGTRFSVPVPQRDMPIKDYKGNFKGALTFISVDPEEGHMDIKFQILMPGFNYDLSHPGRGKSHGWFFFTTYNTEEANSLLEVNASQNDKDFIAAINWKKIEEYVNNGGGTMMPANYAHNLYDEDTHMATSTMKKEVRVVNPSEVPGAIYLLPTPKSPHGVDVDPSGEYIVGNGKLSANLTVHSFTKMIDAIENKEFDGDAYGIPIIKFEDVLAGSVEQAGLGPLHTEFDGKGNGYTTFFISSEVVKWKLGTWEVLDRKPTYYSVGHLTIPGGNSREPFGKYMFAMNKITKDRYLPVGPEMEHSAQLYDISGDKMELLLDFPTHGEPHYAAAIPAEIIMNNVKKIYRLDENEHPRKATNESETKVVREGKNVHIYMTTIRSHFSPDNIEGVKVGDKVFFHVTNLEQDFDVPHGFAVIGANTAELLVMPGQTRTLTWEPKQVGVWPFYCTDFCSALHQEMQGYVRVSPADSNLDLSWSLGE</sequence>
<evidence type="ECO:0000256" key="2">
    <source>
        <dbReference type="ARBA" id="ARBA00022723"/>
    </source>
</evidence>
<dbReference type="GO" id="GO:0005507">
    <property type="term" value="F:copper ion binding"/>
    <property type="evidence" value="ECO:0007669"/>
    <property type="project" value="InterPro"/>
</dbReference>
<dbReference type="InterPro" id="IPR011045">
    <property type="entry name" value="N2O_reductase_N"/>
</dbReference>
<organism evidence="4 5">
    <name type="scientific">Subsaximicrobium wynnwilliamsii</name>
    <dbReference type="NCBI Taxonomy" id="291179"/>
    <lineage>
        <taxon>Bacteria</taxon>
        <taxon>Pseudomonadati</taxon>
        <taxon>Bacteroidota</taxon>
        <taxon>Flavobacteriia</taxon>
        <taxon>Flavobacteriales</taxon>
        <taxon>Flavobacteriaceae</taxon>
        <taxon>Subsaximicrobium</taxon>
    </lineage>
</organism>
<protein>
    <submittedName>
        <fullName evidence="4">Sec-dependent nitrous-oxide reductase</fullName>
        <ecNumber evidence="4">1.7.2.4</ecNumber>
    </submittedName>
</protein>
<dbReference type="SUPFAM" id="SSF50974">
    <property type="entry name" value="Nitrous oxide reductase, N-terminal domain"/>
    <property type="match status" value="1"/>
</dbReference>
<comment type="subcellular location">
    <subcellularLocation>
        <location evidence="1">Cell envelope</location>
    </subcellularLocation>
</comment>
<dbReference type="InterPro" id="IPR001505">
    <property type="entry name" value="Copper_CuA"/>
</dbReference>
<dbReference type="InterPro" id="IPR026468">
    <property type="entry name" value="Nitrous_oxide_Rdtase_Sec-dep"/>
</dbReference>
<dbReference type="AlphaFoldDB" id="A0A5C6ZJH2"/>
<dbReference type="RefSeq" id="WP_147086670.1">
    <property type="nucleotide sequence ID" value="NZ_VORM01000010.1"/>
</dbReference>
<evidence type="ECO:0000313" key="4">
    <source>
        <dbReference type="EMBL" id="TXD88790.1"/>
    </source>
</evidence>
<keyword evidence="5" id="KW-1185">Reference proteome</keyword>